<name>A0A1J0EDP3_9PSED</name>
<reference evidence="3" key="1">
    <citation type="submission" date="2016-10" db="EMBL/GenBank/DDBJ databases">
        <title>Pseudomonas frederiksbergensis ERGS4:02 complete genome.</title>
        <authorList>
            <person name="Kumar R."/>
            <person name="Acharya V."/>
            <person name="Singh D."/>
        </authorList>
    </citation>
    <scope>NUCLEOTIDE SEQUENCE [LARGE SCALE GENOMIC DNA]</scope>
    <source>
        <strain evidence="3">ERGS4:02</strain>
    </source>
</reference>
<protein>
    <submittedName>
        <fullName evidence="1">Uncharacterized protein</fullName>
    </submittedName>
</protein>
<gene>
    <name evidence="1" type="ORF">BLL42_00100</name>
    <name evidence="2" type="ORF">BLL42_26800</name>
</gene>
<sequence>MNTIHHGASEQMISAKSDIYRDEPRVSGFRDALQRLRKYSIAGHLQLRGKHCSSEQFSKGGVAMILHER</sequence>
<evidence type="ECO:0000313" key="3">
    <source>
        <dbReference type="Proteomes" id="UP000182567"/>
    </source>
</evidence>
<dbReference type="Proteomes" id="UP000182567">
    <property type="component" value="Chromosome"/>
</dbReference>
<organism evidence="1 3">
    <name type="scientific">Pseudomonas frederiksbergensis</name>
    <dbReference type="NCBI Taxonomy" id="104087"/>
    <lineage>
        <taxon>Bacteria</taxon>
        <taxon>Pseudomonadati</taxon>
        <taxon>Pseudomonadota</taxon>
        <taxon>Gammaproteobacteria</taxon>
        <taxon>Pseudomonadales</taxon>
        <taxon>Pseudomonadaceae</taxon>
        <taxon>Pseudomonas</taxon>
    </lineage>
</organism>
<reference evidence="1" key="2">
    <citation type="journal article" date="2018" name="Genomics">
        <title>Complete genome sequence of Pseudomonas frederiksbergensis ERDD5:01 revealed genetic bases for survivability at high altitude ecosystem and bioprospection potential.</title>
        <authorList>
            <person name="Kumar R."/>
            <person name="Acharya V."/>
            <person name="Mukhia S."/>
            <person name="Singh D."/>
            <person name="Kumar S."/>
        </authorList>
    </citation>
    <scope>NUCLEOTIDE SEQUENCE</scope>
    <source>
        <strain evidence="1">ERDD5:01</strain>
    </source>
</reference>
<evidence type="ECO:0000313" key="1">
    <source>
        <dbReference type="EMBL" id="APC14221.1"/>
    </source>
</evidence>
<dbReference type="AlphaFoldDB" id="A0A1J0EDP3"/>
<evidence type="ECO:0000313" key="2">
    <source>
        <dbReference type="EMBL" id="APC19131.1"/>
    </source>
</evidence>
<proteinExistence type="predicted"/>
<accession>A0A1J0EDP3</accession>
<dbReference type="EMBL" id="CP017886">
    <property type="protein sequence ID" value="APC19131.1"/>
    <property type="molecule type" value="Genomic_DNA"/>
</dbReference>
<dbReference type="EMBL" id="CP017886">
    <property type="protein sequence ID" value="APC14221.1"/>
    <property type="molecule type" value="Genomic_DNA"/>
</dbReference>